<proteinExistence type="predicted"/>
<name>A0A480AMK2_9BURK</name>
<evidence type="ECO:0000313" key="2">
    <source>
        <dbReference type="EMBL" id="GCL62593.1"/>
    </source>
</evidence>
<evidence type="ECO:0000256" key="1">
    <source>
        <dbReference type="SAM" id="Phobius"/>
    </source>
</evidence>
<gene>
    <name evidence="2" type="ORF">AQPW35_16740</name>
</gene>
<feature type="transmembrane region" description="Helical" evidence="1">
    <location>
        <begin position="6"/>
        <end position="26"/>
    </location>
</feature>
<sequence>MADATATILGALIGFLGGLIVARYTFRQKADELFLSGLQYLAGGSQQRNLGIAALRLAWESKRHQKHIAPLVVGSAIYLLQESKQEDAAHEVNNLQRLMKLVFDAKREGALTDEDRASVVTAIEAKLKIGPRNSPGLFVKEEDLKTWQKHFGGDA</sequence>
<keyword evidence="1" id="KW-0472">Membrane</keyword>
<dbReference type="OrthoDB" id="9911488at2"/>
<keyword evidence="3" id="KW-1185">Reference proteome</keyword>
<evidence type="ECO:0000313" key="3">
    <source>
        <dbReference type="Proteomes" id="UP000301751"/>
    </source>
</evidence>
<accession>A0A480AMK2</accession>
<dbReference type="RefSeq" id="WP_137732341.1">
    <property type="nucleotide sequence ID" value="NZ_BJCL01000003.1"/>
</dbReference>
<dbReference type="AlphaFoldDB" id="A0A480AMK2"/>
<comment type="caution">
    <text evidence="2">The sequence shown here is derived from an EMBL/GenBank/DDBJ whole genome shotgun (WGS) entry which is preliminary data.</text>
</comment>
<dbReference type="Proteomes" id="UP000301751">
    <property type="component" value="Unassembled WGS sequence"/>
</dbReference>
<keyword evidence="1" id="KW-1133">Transmembrane helix</keyword>
<keyword evidence="1" id="KW-0812">Transmembrane</keyword>
<protein>
    <submittedName>
        <fullName evidence="2">Uncharacterized protein</fullName>
    </submittedName>
</protein>
<dbReference type="EMBL" id="BJCL01000003">
    <property type="protein sequence ID" value="GCL62593.1"/>
    <property type="molecule type" value="Genomic_DNA"/>
</dbReference>
<organism evidence="2 3">
    <name type="scientific">Pseudaquabacterium pictum</name>
    <dbReference type="NCBI Taxonomy" id="2315236"/>
    <lineage>
        <taxon>Bacteria</taxon>
        <taxon>Pseudomonadati</taxon>
        <taxon>Pseudomonadota</taxon>
        <taxon>Betaproteobacteria</taxon>
        <taxon>Burkholderiales</taxon>
        <taxon>Sphaerotilaceae</taxon>
        <taxon>Pseudaquabacterium</taxon>
    </lineage>
</organism>
<reference evidence="3" key="1">
    <citation type="submission" date="2019-03" db="EMBL/GenBank/DDBJ databases">
        <title>Aquabacterium pictum sp.nov., the first bacteriochlorophyll a-containing freshwater bacterium in the genus Aquabacterium of the class Betaproteobacteria.</title>
        <authorList>
            <person name="Hirose S."/>
            <person name="Tank M."/>
            <person name="Hara E."/>
            <person name="Tamaki H."/>
            <person name="Takaichi S."/>
            <person name="Haruta S."/>
            <person name="Hanada S."/>
        </authorList>
    </citation>
    <scope>NUCLEOTIDE SEQUENCE [LARGE SCALE GENOMIC DNA]</scope>
    <source>
        <strain evidence="3">W35</strain>
    </source>
</reference>